<dbReference type="OrthoDB" id="5243947at2"/>
<evidence type="ECO:0000313" key="3">
    <source>
        <dbReference type="Proteomes" id="UP000000333"/>
    </source>
</evidence>
<dbReference type="EMBL" id="CP002106">
    <property type="protein sequence ID" value="ADK67975.1"/>
    <property type="molecule type" value="Genomic_DNA"/>
</dbReference>
<dbReference type="RefSeq" id="WP_013251727.1">
    <property type="nucleotide sequence ID" value="NC_014363.1"/>
</dbReference>
<dbReference type="HOGENOM" id="CLU_046106_0_0_11"/>
<dbReference type="GeneID" id="78512280"/>
<feature type="compositionally biased region" description="Polar residues" evidence="1">
    <location>
        <begin position="296"/>
        <end position="307"/>
    </location>
</feature>
<evidence type="ECO:0008006" key="4">
    <source>
        <dbReference type="Google" id="ProtNLM"/>
    </source>
</evidence>
<evidence type="ECO:0000313" key="2">
    <source>
        <dbReference type="EMBL" id="ADK67975.1"/>
    </source>
</evidence>
<proteinExistence type="predicted"/>
<dbReference type="Proteomes" id="UP000000333">
    <property type="component" value="Chromosome"/>
</dbReference>
<dbReference type="STRING" id="633147.Olsu_0863"/>
<feature type="region of interest" description="Disordered" evidence="1">
    <location>
        <begin position="288"/>
        <end position="337"/>
    </location>
</feature>
<dbReference type="AlphaFoldDB" id="E1R011"/>
<name>E1R011_OLSUV</name>
<keyword evidence="3" id="KW-1185">Reference proteome</keyword>
<organism evidence="2 3">
    <name type="scientific">Olsenella uli (strain ATCC 49627 / DSM 7084 / CCUG 31166 / CIP 109912 / JCM 12494 / LMG 11480 / NCIMB 702895 / VPI D76D-27C)</name>
    <name type="common">Lactobacillus uli</name>
    <dbReference type="NCBI Taxonomy" id="633147"/>
    <lineage>
        <taxon>Bacteria</taxon>
        <taxon>Bacillati</taxon>
        <taxon>Actinomycetota</taxon>
        <taxon>Coriobacteriia</taxon>
        <taxon>Coriobacteriales</taxon>
        <taxon>Atopobiaceae</taxon>
        <taxon>Olsenella</taxon>
    </lineage>
</organism>
<reference evidence="2 3" key="1">
    <citation type="journal article" date="2010" name="Stand. Genomic Sci.">
        <title>Complete genome sequence of Olsenella uli type strain (VPI D76D-27C).</title>
        <authorList>
            <person name="Goker M."/>
            <person name="Held B."/>
            <person name="Lucas S."/>
            <person name="Nolan M."/>
            <person name="Yasawong M."/>
            <person name="Glavina Del Rio T."/>
            <person name="Tice H."/>
            <person name="Cheng J.F."/>
            <person name="Bruce D."/>
            <person name="Detter J.C."/>
            <person name="Tapia R."/>
            <person name="Han C."/>
            <person name="Goodwin L."/>
            <person name="Pitluck S."/>
            <person name="Liolios K."/>
            <person name="Ivanova N."/>
            <person name="Mavromatis K."/>
            <person name="Mikhailova N."/>
            <person name="Pati A."/>
            <person name="Chen A."/>
            <person name="Palaniappan K."/>
            <person name="Land M."/>
            <person name="Hauser L."/>
            <person name="Chang Y.J."/>
            <person name="Jeffries C.D."/>
            <person name="Rohde M."/>
            <person name="Sikorski J."/>
            <person name="Pukall R."/>
            <person name="Woyke T."/>
            <person name="Bristow J."/>
            <person name="Eisen J.A."/>
            <person name="Markowitz V."/>
            <person name="Hugenholtz P."/>
            <person name="Kyrpides N.C."/>
            <person name="Klenk H.P."/>
            <person name="Lapidus A."/>
        </authorList>
    </citation>
    <scope>NUCLEOTIDE SEQUENCE [LARGE SCALE GENOMIC DNA]</scope>
    <source>
        <strain evidence="3">ATCC 49627 / DSM 7084 / CIP 109912 / JCM 12494 / NCIMB 702895 / VPI D76D-27C</strain>
    </source>
</reference>
<protein>
    <recommendedName>
        <fullName evidence="4">DUF697 domain-containing protein</fullName>
    </recommendedName>
</protein>
<gene>
    <name evidence="2" type="ordered locus">Olsu_0863</name>
</gene>
<evidence type="ECO:0000256" key="1">
    <source>
        <dbReference type="SAM" id="MobiDB-lite"/>
    </source>
</evidence>
<dbReference type="eggNOG" id="COG3597">
    <property type="taxonomic scope" value="Bacteria"/>
</dbReference>
<dbReference type="KEGG" id="ols:Olsu_0863"/>
<sequence>MARRTKVSVGDVADMLSAGREAERRRSAEIRVLVLVAPDAVRSHALAVRDAFTPELASSVVCVRALGSFPDAGSAWDVAVIVAAADAAGATEEAVRVARCGVPVSIVAESALDVRDESIPSAVSALVSVIAATSRQALMDKLGSWVVGAVGEKGLAFAANFPFCRKAKVGELVHSCAAQNAAVGAITLIPGADLPIMCANQTRLALDMAAAFGRPLCVERLAELGAVLGAGFVYRQLARTLVGLAPALGWAIKGGIGYFGTVTTGGALAARLDPDSPDPVASLRQWLPKGRVRGQGTPSPRTTTTPQALLPHLGTSARRNAHGDAPAYIDLGKDGGR</sequence>
<accession>E1R011</accession>